<keyword evidence="1" id="KW-1133">Transmembrane helix</keyword>
<feature type="transmembrane region" description="Helical" evidence="1">
    <location>
        <begin position="12"/>
        <end position="35"/>
    </location>
</feature>
<accession>A0A9N8HXV5</accession>
<proteinExistence type="predicted"/>
<keyword evidence="1" id="KW-0472">Membrane</keyword>
<gene>
    <name evidence="2" type="ORF">SEMRO_2322_G323240.1</name>
</gene>
<keyword evidence="1" id="KW-0812">Transmembrane</keyword>
<reference evidence="2" key="1">
    <citation type="submission" date="2020-06" db="EMBL/GenBank/DDBJ databases">
        <authorList>
            <consortium name="Plant Systems Biology data submission"/>
        </authorList>
    </citation>
    <scope>NUCLEOTIDE SEQUENCE</scope>
    <source>
        <strain evidence="2">D6</strain>
    </source>
</reference>
<protein>
    <submittedName>
        <fullName evidence="2">Uncharacterized protein</fullName>
    </submittedName>
</protein>
<sequence length="137" mass="14975">MYIKKDTPWSKTLYSVVFVFSAHFWEPSFSCLLWGTPFANLALRGLGCTINGGPLWFFGKRIYDAPLVSINGPTIVDSSWLNGHSVVRGKIDLGPCHVGGVLHERTVCLAHTYLEAKEMGPFHFVAPTAAPPGGDIV</sequence>
<keyword evidence="3" id="KW-1185">Reference proteome</keyword>
<dbReference type="AlphaFoldDB" id="A0A9N8HXV5"/>
<name>A0A9N8HXV5_9STRA</name>
<evidence type="ECO:0000313" key="3">
    <source>
        <dbReference type="Proteomes" id="UP001153069"/>
    </source>
</evidence>
<organism evidence="2 3">
    <name type="scientific">Seminavis robusta</name>
    <dbReference type="NCBI Taxonomy" id="568900"/>
    <lineage>
        <taxon>Eukaryota</taxon>
        <taxon>Sar</taxon>
        <taxon>Stramenopiles</taxon>
        <taxon>Ochrophyta</taxon>
        <taxon>Bacillariophyta</taxon>
        <taxon>Bacillariophyceae</taxon>
        <taxon>Bacillariophycidae</taxon>
        <taxon>Naviculales</taxon>
        <taxon>Naviculaceae</taxon>
        <taxon>Seminavis</taxon>
    </lineage>
</organism>
<comment type="caution">
    <text evidence="2">The sequence shown here is derived from an EMBL/GenBank/DDBJ whole genome shotgun (WGS) entry which is preliminary data.</text>
</comment>
<evidence type="ECO:0000256" key="1">
    <source>
        <dbReference type="SAM" id="Phobius"/>
    </source>
</evidence>
<dbReference type="OrthoDB" id="199633at2759"/>
<evidence type="ECO:0000313" key="2">
    <source>
        <dbReference type="EMBL" id="CAB9528790.1"/>
    </source>
</evidence>
<dbReference type="Proteomes" id="UP001153069">
    <property type="component" value="Unassembled WGS sequence"/>
</dbReference>
<dbReference type="EMBL" id="CAICTM010002320">
    <property type="protein sequence ID" value="CAB9528790.1"/>
    <property type="molecule type" value="Genomic_DNA"/>
</dbReference>